<reference evidence="5 6" key="1">
    <citation type="journal article" date="2021" name="Comput. Struct. Biotechnol. J.">
        <title>De novo genome assembly of the potent medicinal plant Rehmannia glutinosa using nanopore technology.</title>
        <authorList>
            <person name="Ma L."/>
            <person name="Dong C."/>
            <person name="Song C."/>
            <person name="Wang X."/>
            <person name="Zheng X."/>
            <person name="Niu Y."/>
            <person name="Chen S."/>
            <person name="Feng W."/>
        </authorList>
    </citation>
    <scope>NUCLEOTIDE SEQUENCE [LARGE SCALE GENOMIC DNA]</scope>
    <source>
        <strain evidence="5">DH-2019</strain>
    </source>
</reference>
<evidence type="ECO:0008006" key="7">
    <source>
        <dbReference type="Google" id="ProtNLM"/>
    </source>
</evidence>
<feature type="transmembrane region" description="Helical" evidence="4">
    <location>
        <begin position="71"/>
        <end position="97"/>
    </location>
</feature>
<evidence type="ECO:0000256" key="3">
    <source>
        <dbReference type="ARBA" id="ARBA00023136"/>
    </source>
</evidence>
<gene>
    <name evidence="5" type="ORF">DH2020_039248</name>
</gene>
<feature type="transmembrane region" description="Helical" evidence="4">
    <location>
        <begin position="225"/>
        <end position="243"/>
    </location>
</feature>
<feature type="transmembrane region" description="Helical" evidence="4">
    <location>
        <begin position="9"/>
        <end position="29"/>
    </location>
</feature>
<feature type="transmembrane region" description="Helical" evidence="4">
    <location>
        <begin position="201"/>
        <end position="219"/>
    </location>
</feature>
<sequence length="299" mass="32904">MGFEDYKPVIVMVGCQFVYAGVTLTGRAALLEEMSSRVFVVYRQCIAFLLIAPLAYFSSVTLNQNIYFEGLYLASSSAASALANLIPAITFVMAYTLGLEKVHLRSLRSIAKIIGTVFCVSGAAAMALLKGPKLLNMEFMPRNSIFLGSKGQDDTWLLGPCNCLLSRSPFINSMDVPNCSSAIWGFDINSRAEYEIVENDFPLATILLLLCILACIFMHEELYTGSMIGGLAVIIGLYIVLWGKAKDRQDIREETSPMKKENDQTTLCTQVLDCKIDLEEPLLPENSANVDCDKEGLNV</sequence>
<evidence type="ECO:0000313" key="5">
    <source>
        <dbReference type="EMBL" id="KAK6127012.1"/>
    </source>
</evidence>
<proteinExistence type="predicted"/>
<protein>
    <recommendedName>
        <fullName evidence="7">WAT1-related protein</fullName>
    </recommendedName>
</protein>
<evidence type="ECO:0000256" key="1">
    <source>
        <dbReference type="ARBA" id="ARBA00022692"/>
    </source>
</evidence>
<comment type="caution">
    <text evidence="5">The sequence shown here is derived from an EMBL/GenBank/DDBJ whole genome shotgun (WGS) entry which is preliminary data.</text>
</comment>
<dbReference type="PANTHER" id="PTHR31218">
    <property type="entry name" value="WAT1-RELATED PROTEIN"/>
    <property type="match status" value="1"/>
</dbReference>
<keyword evidence="6" id="KW-1185">Reference proteome</keyword>
<dbReference type="InterPro" id="IPR030184">
    <property type="entry name" value="WAT1-related"/>
</dbReference>
<organism evidence="5 6">
    <name type="scientific">Rehmannia glutinosa</name>
    <name type="common">Chinese foxglove</name>
    <dbReference type="NCBI Taxonomy" id="99300"/>
    <lineage>
        <taxon>Eukaryota</taxon>
        <taxon>Viridiplantae</taxon>
        <taxon>Streptophyta</taxon>
        <taxon>Embryophyta</taxon>
        <taxon>Tracheophyta</taxon>
        <taxon>Spermatophyta</taxon>
        <taxon>Magnoliopsida</taxon>
        <taxon>eudicotyledons</taxon>
        <taxon>Gunneridae</taxon>
        <taxon>Pentapetalae</taxon>
        <taxon>asterids</taxon>
        <taxon>lamiids</taxon>
        <taxon>Lamiales</taxon>
        <taxon>Orobanchaceae</taxon>
        <taxon>Rehmannieae</taxon>
        <taxon>Rehmannia</taxon>
    </lineage>
</organism>
<feature type="transmembrane region" description="Helical" evidence="4">
    <location>
        <begin position="109"/>
        <end position="129"/>
    </location>
</feature>
<dbReference type="EMBL" id="JABTTQ020001922">
    <property type="protein sequence ID" value="KAK6127012.1"/>
    <property type="molecule type" value="Genomic_DNA"/>
</dbReference>
<keyword evidence="1 4" id="KW-0812">Transmembrane</keyword>
<keyword evidence="3 4" id="KW-0472">Membrane</keyword>
<keyword evidence="2 4" id="KW-1133">Transmembrane helix</keyword>
<evidence type="ECO:0000256" key="2">
    <source>
        <dbReference type="ARBA" id="ARBA00022989"/>
    </source>
</evidence>
<accession>A0ABR0UXN3</accession>
<evidence type="ECO:0000313" key="6">
    <source>
        <dbReference type="Proteomes" id="UP001318860"/>
    </source>
</evidence>
<feature type="transmembrane region" description="Helical" evidence="4">
    <location>
        <begin position="41"/>
        <end position="59"/>
    </location>
</feature>
<evidence type="ECO:0000256" key="4">
    <source>
        <dbReference type="SAM" id="Phobius"/>
    </source>
</evidence>
<name>A0ABR0UXN3_REHGL</name>
<dbReference type="Proteomes" id="UP001318860">
    <property type="component" value="Unassembled WGS sequence"/>
</dbReference>